<name>A0AAN6ISE6_EXODE</name>
<dbReference type="Proteomes" id="UP001161757">
    <property type="component" value="Unassembled WGS sequence"/>
</dbReference>
<sequence>MHRGLGARQSIFNCPDIGLVERYMQGFQLCTALQALLSATLPYAAVLVQHCRPLTRKFSACQTQLIVVIHPHHLDGKCARFAVRSVHLTAWTSTVDQSRQMVLPRPVVRLDSAYFFTILSFSSCKEASKRAKDLGRYSTTYPGTVSSMSVLWVYQSWWSAAVRVNETTCDDRSSLCLAI</sequence>
<evidence type="ECO:0000313" key="1">
    <source>
        <dbReference type="EMBL" id="KAJ8988832.1"/>
    </source>
</evidence>
<evidence type="ECO:0000313" key="2">
    <source>
        <dbReference type="Proteomes" id="UP001161757"/>
    </source>
</evidence>
<comment type="caution">
    <text evidence="1">The sequence shown here is derived from an EMBL/GenBank/DDBJ whole genome shotgun (WGS) entry which is preliminary data.</text>
</comment>
<proteinExistence type="predicted"/>
<organism evidence="1 2">
    <name type="scientific">Exophiala dermatitidis</name>
    <name type="common">Black yeast-like fungus</name>
    <name type="synonym">Wangiella dermatitidis</name>
    <dbReference type="NCBI Taxonomy" id="5970"/>
    <lineage>
        <taxon>Eukaryota</taxon>
        <taxon>Fungi</taxon>
        <taxon>Dikarya</taxon>
        <taxon>Ascomycota</taxon>
        <taxon>Pezizomycotina</taxon>
        <taxon>Eurotiomycetes</taxon>
        <taxon>Chaetothyriomycetidae</taxon>
        <taxon>Chaetothyriales</taxon>
        <taxon>Herpotrichiellaceae</taxon>
        <taxon>Exophiala</taxon>
    </lineage>
</organism>
<accession>A0AAN6ISE6</accession>
<dbReference type="EMBL" id="JAJGCB010000016">
    <property type="protein sequence ID" value="KAJ8988832.1"/>
    <property type="molecule type" value="Genomic_DNA"/>
</dbReference>
<protein>
    <submittedName>
        <fullName evidence="1">Uncharacterized protein</fullName>
    </submittedName>
</protein>
<reference evidence="1" key="1">
    <citation type="submission" date="2023-01" db="EMBL/GenBank/DDBJ databases">
        <title>Exophiala dermititidis isolated from Cystic Fibrosis Patient.</title>
        <authorList>
            <person name="Kurbessoian T."/>
            <person name="Crocker A."/>
            <person name="Murante D."/>
            <person name="Hogan D.A."/>
            <person name="Stajich J.E."/>
        </authorList>
    </citation>
    <scope>NUCLEOTIDE SEQUENCE</scope>
    <source>
        <strain evidence="1">Ex8</strain>
    </source>
</reference>
<gene>
    <name evidence="1" type="ORF">HRR80_007038</name>
</gene>
<dbReference type="AlphaFoldDB" id="A0AAN6ISE6"/>